<gene>
    <name evidence="1" type="ORF">SAMN05421869_108320</name>
</gene>
<dbReference type="EMBL" id="FNDJ01000008">
    <property type="protein sequence ID" value="SDJ06671.1"/>
    <property type="molecule type" value="Genomic_DNA"/>
</dbReference>
<protein>
    <submittedName>
        <fullName evidence="1">Uncharacterized protein</fullName>
    </submittedName>
</protein>
<organism evidence="1 2">
    <name type="scientific">Nonomuraea jiangxiensis</name>
    <dbReference type="NCBI Taxonomy" id="633440"/>
    <lineage>
        <taxon>Bacteria</taxon>
        <taxon>Bacillati</taxon>
        <taxon>Actinomycetota</taxon>
        <taxon>Actinomycetes</taxon>
        <taxon>Streptosporangiales</taxon>
        <taxon>Streptosporangiaceae</taxon>
        <taxon>Nonomuraea</taxon>
    </lineage>
</organism>
<evidence type="ECO:0000313" key="1">
    <source>
        <dbReference type="EMBL" id="SDJ06671.1"/>
    </source>
</evidence>
<evidence type="ECO:0000313" key="2">
    <source>
        <dbReference type="Proteomes" id="UP000199202"/>
    </source>
</evidence>
<accession>A0A1G8QPS8</accession>
<dbReference type="Proteomes" id="UP000199202">
    <property type="component" value="Unassembled WGS sequence"/>
</dbReference>
<dbReference type="STRING" id="633440.SAMN05421869_108320"/>
<name>A0A1G8QPS8_9ACTN</name>
<proteinExistence type="predicted"/>
<dbReference type="AlphaFoldDB" id="A0A1G8QPS8"/>
<dbReference type="RefSeq" id="WP_281250014.1">
    <property type="nucleotide sequence ID" value="NZ_FNDJ01000008.1"/>
</dbReference>
<reference evidence="1 2" key="1">
    <citation type="submission" date="2016-10" db="EMBL/GenBank/DDBJ databases">
        <authorList>
            <person name="de Groot N.N."/>
        </authorList>
    </citation>
    <scope>NUCLEOTIDE SEQUENCE [LARGE SCALE GENOMIC DNA]</scope>
    <source>
        <strain evidence="1 2">CGMCC 4.6533</strain>
    </source>
</reference>
<keyword evidence="2" id="KW-1185">Reference proteome</keyword>
<sequence length="44" mass="4995">MTSQMIAQQILIFEYQIRVQQGYTIISAQVQAASGGYRAVLVYR</sequence>